<organism evidence="2 3">
    <name type="scientific">Terasakiispira papahanaumokuakeensis</name>
    <dbReference type="NCBI Taxonomy" id="197479"/>
    <lineage>
        <taxon>Bacteria</taxon>
        <taxon>Pseudomonadati</taxon>
        <taxon>Pseudomonadota</taxon>
        <taxon>Gammaproteobacteria</taxon>
        <taxon>Oceanospirillales</taxon>
        <taxon>Terasakiispira</taxon>
    </lineage>
</organism>
<evidence type="ECO:0008006" key="4">
    <source>
        <dbReference type="Google" id="ProtNLM"/>
    </source>
</evidence>
<reference evidence="2 3" key="1">
    <citation type="submission" date="2016-08" db="EMBL/GenBank/DDBJ databases">
        <authorList>
            <person name="Seilhamer J.J."/>
        </authorList>
    </citation>
    <scope>NUCLEOTIDE SEQUENCE [LARGE SCALE GENOMIC DNA]</scope>
    <source>
        <strain evidence="2 3">PH27A</strain>
    </source>
</reference>
<dbReference type="OrthoDB" id="9790409at2"/>
<keyword evidence="1" id="KW-1133">Transmembrane helix</keyword>
<evidence type="ECO:0000313" key="2">
    <source>
        <dbReference type="EMBL" id="ODC05209.1"/>
    </source>
</evidence>
<protein>
    <recommendedName>
        <fullName evidence="4">YeeE/YedE family protein</fullName>
    </recommendedName>
</protein>
<dbReference type="Proteomes" id="UP000094291">
    <property type="component" value="Unassembled WGS sequence"/>
</dbReference>
<dbReference type="AlphaFoldDB" id="A0A1E2VDY2"/>
<proteinExistence type="predicted"/>
<feature type="transmembrane region" description="Helical" evidence="1">
    <location>
        <begin position="80"/>
        <end position="104"/>
    </location>
</feature>
<evidence type="ECO:0000313" key="3">
    <source>
        <dbReference type="Proteomes" id="UP000094291"/>
    </source>
</evidence>
<dbReference type="InterPro" id="IPR046513">
    <property type="entry name" value="DUF6691"/>
</dbReference>
<accession>A0A1E2VDY2</accession>
<keyword evidence="1" id="KW-0472">Membrane</keyword>
<sequence>MALLSGLLFGIGLVVSGMTDPQRVVGFLDVTGDWDPTLMAVLGGAVLTTFVGFRLLRRLGRPWLSATFEWPTRRDLDRPLVIGASLFGLGWGLSGYCPGPALLALNTGDLSVWGLVIMMAVGWWAAQRWSWQR</sequence>
<dbReference type="STRING" id="197479.BFW38_05395"/>
<keyword evidence="3" id="KW-1185">Reference proteome</keyword>
<name>A0A1E2VDY2_9GAMM</name>
<evidence type="ECO:0000256" key="1">
    <source>
        <dbReference type="SAM" id="Phobius"/>
    </source>
</evidence>
<keyword evidence="1" id="KW-0812">Transmembrane</keyword>
<gene>
    <name evidence="2" type="ORF">BFW38_05395</name>
</gene>
<feature type="transmembrane region" description="Helical" evidence="1">
    <location>
        <begin position="110"/>
        <end position="126"/>
    </location>
</feature>
<dbReference type="Pfam" id="PF20398">
    <property type="entry name" value="DUF6691"/>
    <property type="match status" value="1"/>
</dbReference>
<feature type="transmembrane region" description="Helical" evidence="1">
    <location>
        <begin position="37"/>
        <end position="56"/>
    </location>
</feature>
<comment type="caution">
    <text evidence="2">The sequence shown here is derived from an EMBL/GenBank/DDBJ whole genome shotgun (WGS) entry which is preliminary data.</text>
</comment>
<dbReference type="EMBL" id="MDTQ01000001">
    <property type="protein sequence ID" value="ODC05209.1"/>
    <property type="molecule type" value="Genomic_DNA"/>
</dbReference>